<keyword evidence="7 10" id="KW-0378">Hydrolase</keyword>
<dbReference type="SMART" id="SM00487">
    <property type="entry name" value="DEXDc"/>
    <property type="match status" value="1"/>
</dbReference>
<accession>A0A4Q5LGH1</accession>
<evidence type="ECO:0000256" key="4">
    <source>
        <dbReference type="ARBA" id="ARBA00022741"/>
    </source>
</evidence>
<dbReference type="Gene3D" id="3.90.1570.50">
    <property type="match status" value="1"/>
</dbReference>
<evidence type="ECO:0000313" key="12">
    <source>
        <dbReference type="EMBL" id="RYU84757.1"/>
    </source>
</evidence>
<evidence type="ECO:0000256" key="6">
    <source>
        <dbReference type="ARBA" id="ARBA00022759"/>
    </source>
</evidence>
<dbReference type="InterPro" id="IPR040980">
    <property type="entry name" value="SWI2_SNF2"/>
</dbReference>
<dbReference type="Pfam" id="PF04313">
    <property type="entry name" value="HSDR_N"/>
    <property type="match status" value="1"/>
</dbReference>
<evidence type="ECO:0000256" key="5">
    <source>
        <dbReference type="ARBA" id="ARBA00022747"/>
    </source>
</evidence>
<evidence type="ECO:0000256" key="2">
    <source>
        <dbReference type="ARBA" id="ARBA00008598"/>
    </source>
</evidence>
<dbReference type="NCBIfam" id="TIGR00348">
    <property type="entry name" value="hsdR"/>
    <property type="match status" value="1"/>
</dbReference>
<dbReference type="EMBL" id="SEWE01000001">
    <property type="protein sequence ID" value="RYU84757.1"/>
    <property type="molecule type" value="Genomic_DNA"/>
</dbReference>
<dbReference type="InterPro" id="IPR021810">
    <property type="entry name" value="T1RH-like_C"/>
</dbReference>
<name>A0A4Q5LGH1_9BACT</name>
<dbReference type="GO" id="GO:0005524">
    <property type="term" value="F:ATP binding"/>
    <property type="evidence" value="ECO:0007669"/>
    <property type="project" value="UniProtKB-KW"/>
</dbReference>
<gene>
    <name evidence="12" type="ORF">EWM57_00065</name>
</gene>
<dbReference type="Pfam" id="PF22679">
    <property type="entry name" value="T1R_D3-like"/>
    <property type="match status" value="1"/>
</dbReference>
<dbReference type="InterPro" id="IPR051268">
    <property type="entry name" value="Type-I_R_enzyme_R_subunit"/>
</dbReference>
<comment type="similarity">
    <text evidence="2 10">Belongs to the HsdR family.</text>
</comment>
<dbReference type="InterPro" id="IPR014001">
    <property type="entry name" value="Helicase_ATP-bd"/>
</dbReference>
<keyword evidence="8 10" id="KW-0067">ATP-binding</keyword>
<dbReference type="Proteomes" id="UP000294155">
    <property type="component" value="Unassembled WGS sequence"/>
</dbReference>
<sequence length="1070" mass="121394">MQLSNDTNYKGNLGQSLKLDEYSHVEKPLMEQLRGLGWQQSAEEGPNEVLELPMQQTPAQSFRTSFSEVILPPKLRTALRKINPFLTDGQVEEVVRRISTFDKNSLIENNQQVLHYLLENTTVAANEQTGELSPTVRYIDFENLENNVFTAISQFKVNIPGTNHHIIPDIVLFVNGLPVVVVEAKSSKVKEPIPEAIDQLQRYMEQRGVTGEGNKELFYYNQFIVTTCRTEAKFGTITTGIEKLFYRWTDPYPLTVNDLAHGKSAPNDQQRLVAGMLAPRNLLDIIRVFTVFASNDKGHKIKVVGRYQQFRAVKVATQRLIDGKNPLERGGIIWHTQGSGKSLTMMFMVREMKLRPALMGWKIIFVTDRTQLEEQLAETGQSIGFTIKPANFINPKATPDGKSLKELLSNDNSDLVMAMIHKFQENGELSGLELFPELNKSPQVLVMTDEAHRSQYSMLAANLDRALPNATSIGFTGTPTAKTEKKYKDYIDKYTMRQAIDDGVTLEIVYEGFTHNAEVADKKGMDAKFADVFSDYNLTERLQILGFGSRDAYLDNVQTIREKARSMVNHYVEHIFSGGFKAQVVANSRSAAVRYKAALDEALQAKLAELQVANPMLVNLAQLEALTTAVVISGSHNDELEIKAYTSADYHKKSIKRFKLPFGKTDEEDKTLNGNVGIIVVNNMLLTGFDAPIEQVLYLDRVIIAHNLLQTIARVNRVGPAGKERGFVVDYVGVGQHLKRALDVYAEKELQEIVECLSDDEAELNALIKAHQDIWKFLEGHGLTDLSDSDAFFDVFYDEDIRFAYIKHYNELTSCFNNVLPRKEALEYFTDWKAFTEINALANKHFLDGRFSMKGIPPKLRAIADEFLVSKGIDQTIAPISIIADDFQQHVKGKAREKTKAAAVEHAIRHYININIDEDPELFASFSEALEEILKNFKGNWKVIYEELEKLREKIKNQEKEQTFGLDRKKQMPFFRIFKAELFDNRALTEDEIAQNVNLTQHVFHQVATEIKLTGFWDSAPAQAKLRGELQKLLLSPEFIKTPNITLKYKELVSRIMELAKTNHFKIVRD</sequence>
<feature type="domain" description="Helicase ATP-binding" evidence="11">
    <location>
        <begin position="322"/>
        <end position="497"/>
    </location>
</feature>
<dbReference type="EC" id="3.1.21.3" evidence="10"/>
<organism evidence="12 13">
    <name type="scientific">Hymenobacter persicinus</name>
    <dbReference type="NCBI Taxonomy" id="2025506"/>
    <lineage>
        <taxon>Bacteria</taxon>
        <taxon>Pseudomonadati</taxon>
        <taxon>Bacteroidota</taxon>
        <taxon>Cytophagia</taxon>
        <taxon>Cytophagales</taxon>
        <taxon>Hymenobacteraceae</taxon>
        <taxon>Hymenobacter</taxon>
    </lineage>
</organism>
<dbReference type="InterPro" id="IPR027417">
    <property type="entry name" value="P-loop_NTPase"/>
</dbReference>
<keyword evidence="4 10" id="KW-0547">Nucleotide-binding</keyword>
<proteinExistence type="inferred from homology"/>
<dbReference type="Pfam" id="PF11867">
    <property type="entry name" value="T1RH-like_C"/>
    <property type="match status" value="1"/>
</dbReference>
<dbReference type="CDD" id="cd18800">
    <property type="entry name" value="SF2_C_EcoR124I-like"/>
    <property type="match status" value="1"/>
</dbReference>
<keyword evidence="9 10" id="KW-0238">DNA-binding</keyword>
<reference evidence="12 13" key="1">
    <citation type="submission" date="2019-02" db="EMBL/GenBank/DDBJ databases">
        <title>Bacterial novel species isolated from soil.</title>
        <authorList>
            <person name="Jung H.-Y."/>
        </authorList>
    </citation>
    <scope>NUCLEOTIDE SEQUENCE [LARGE SCALE GENOMIC DNA]</scope>
    <source>
        <strain evidence="12 13">1-3-3-3</strain>
    </source>
</reference>
<dbReference type="PROSITE" id="PS51192">
    <property type="entry name" value="HELICASE_ATP_BIND_1"/>
    <property type="match status" value="1"/>
</dbReference>
<dbReference type="CDD" id="cd22332">
    <property type="entry name" value="HsdR_N"/>
    <property type="match status" value="1"/>
</dbReference>
<dbReference type="OrthoDB" id="9758243at2"/>
<evidence type="ECO:0000256" key="10">
    <source>
        <dbReference type="RuleBase" id="RU364115"/>
    </source>
</evidence>
<evidence type="ECO:0000256" key="3">
    <source>
        <dbReference type="ARBA" id="ARBA00022722"/>
    </source>
</evidence>
<dbReference type="InterPro" id="IPR007409">
    <property type="entry name" value="Restrct_endonuc_type1_HsdR_N"/>
</dbReference>
<keyword evidence="6 12" id="KW-0255">Endonuclease</keyword>
<keyword evidence="13" id="KW-1185">Reference proteome</keyword>
<comment type="caution">
    <text evidence="12">The sequence shown here is derived from an EMBL/GenBank/DDBJ whole genome shotgun (WGS) entry which is preliminary data.</text>
</comment>
<keyword evidence="3" id="KW-0540">Nuclease</keyword>
<evidence type="ECO:0000256" key="9">
    <source>
        <dbReference type="ARBA" id="ARBA00023125"/>
    </source>
</evidence>
<dbReference type="GO" id="GO:0009035">
    <property type="term" value="F:type I site-specific deoxyribonuclease activity"/>
    <property type="evidence" value="ECO:0007669"/>
    <property type="project" value="UniProtKB-EC"/>
</dbReference>
<dbReference type="InterPro" id="IPR004473">
    <property type="entry name" value="Restrct_endonuc_typeI_HsdR"/>
</dbReference>
<dbReference type="AlphaFoldDB" id="A0A4Q5LGH1"/>
<protein>
    <recommendedName>
        <fullName evidence="10">Type I restriction enzyme endonuclease subunit</fullName>
        <shortName evidence="10">R protein</shortName>
        <ecNumber evidence="10">3.1.21.3</ecNumber>
    </recommendedName>
</protein>
<keyword evidence="5 10" id="KW-0680">Restriction system</keyword>
<dbReference type="GO" id="GO:0009307">
    <property type="term" value="P:DNA restriction-modification system"/>
    <property type="evidence" value="ECO:0007669"/>
    <property type="project" value="UniProtKB-KW"/>
</dbReference>
<evidence type="ECO:0000256" key="8">
    <source>
        <dbReference type="ARBA" id="ARBA00022840"/>
    </source>
</evidence>
<dbReference type="RefSeq" id="WP_129919093.1">
    <property type="nucleotide sequence ID" value="NZ_SEWE01000001.1"/>
</dbReference>
<dbReference type="Gene3D" id="3.40.50.300">
    <property type="entry name" value="P-loop containing nucleotide triphosphate hydrolases"/>
    <property type="match status" value="2"/>
</dbReference>
<evidence type="ECO:0000313" key="13">
    <source>
        <dbReference type="Proteomes" id="UP000294155"/>
    </source>
</evidence>
<evidence type="ECO:0000256" key="7">
    <source>
        <dbReference type="ARBA" id="ARBA00022801"/>
    </source>
</evidence>
<dbReference type="Pfam" id="PF18766">
    <property type="entry name" value="SWI2_SNF2"/>
    <property type="match status" value="1"/>
</dbReference>
<dbReference type="InterPro" id="IPR055180">
    <property type="entry name" value="HsdR_RecA-like_helicase_dom_2"/>
</dbReference>
<comment type="subunit">
    <text evidence="10">The type I restriction/modification system is composed of three polypeptides R, M and S.</text>
</comment>
<comment type="function">
    <text evidence="10">Subunit R is required for both nuclease and ATPase activities, but not for modification.</text>
</comment>
<evidence type="ECO:0000256" key="1">
    <source>
        <dbReference type="ARBA" id="ARBA00000851"/>
    </source>
</evidence>
<dbReference type="SUPFAM" id="SSF52540">
    <property type="entry name" value="P-loop containing nucleoside triphosphate hydrolases"/>
    <property type="match status" value="2"/>
</dbReference>
<dbReference type="GO" id="GO:0003677">
    <property type="term" value="F:DNA binding"/>
    <property type="evidence" value="ECO:0007669"/>
    <property type="project" value="UniProtKB-KW"/>
</dbReference>
<evidence type="ECO:0000259" key="11">
    <source>
        <dbReference type="PROSITE" id="PS51192"/>
    </source>
</evidence>
<dbReference type="PANTHER" id="PTHR30195">
    <property type="entry name" value="TYPE I SITE-SPECIFIC DEOXYRIBONUCLEASE PROTEIN SUBUNIT M AND R"/>
    <property type="match status" value="1"/>
</dbReference>
<dbReference type="PANTHER" id="PTHR30195:SF15">
    <property type="entry name" value="TYPE I RESTRICTION ENZYME HINDI ENDONUCLEASE SUBUNIT"/>
    <property type="match status" value="1"/>
</dbReference>
<comment type="catalytic activity">
    <reaction evidence="1 10">
        <text>Endonucleolytic cleavage of DNA to give random double-stranded fragments with terminal 5'-phosphates, ATP is simultaneously hydrolyzed.</text>
        <dbReference type="EC" id="3.1.21.3"/>
    </reaction>
</comment>